<dbReference type="CDD" id="cd00821">
    <property type="entry name" value="PH"/>
    <property type="match status" value="1"/>
</dbReference>
<evidence type="ECO:0000313" key="5">
    <source>
        <dbReference type="Proteomes" id="UP001160483"/>
    </source>
</evidence>
<feature type="domain" description="PH" evidence="1">
    <location>
        <begin position="215"/>
        <end position="313"/>
    </location>
</feature>
<dbReference type="InterPro" id="IPR011993">
    <property type="entry name" value="PH-like_dom_sf"/>
</dbReference>
<evidence type="ECO:0000259" key="1">
    <source>
        <dbReference type="PROSITE" id="PS50003"/>
    </source>
</evidence>
<evidence type="ECO:0000313" key="2">
    <source>
        <dbReference type="EMBL" id="CAH0479634.1"/>
    </source>
</evidence>
<dbReference type="Proteomes" id="UP001158986">
    <property type="component" value="Unassembled WGS sequence"/>
</dbReference>
<reference evidence="2 4" key="1">
    <citation type="submission" date="2021-11" db="EMBL/GenBank/DDBJ databases">
        <authorList>
            <person name="Islam A."/>
            <person name="Islam S."/>
            <person name="Flora M.S."/>
            <person name="Rahman M."/>
            <person name="Ziaur R.M."/>
            <person name="Epstein J.H."/>
            <person name="Hassan M."/>
            <person name="Klassen M."/>
            <person name="Woodard K."/>
            <person name="Webb A."/>
            <person name="Webby R.J."/>
            <person name="El Zowalaty M.E."/>
        </authorList>
    </citation>
    <scope>NUCLEOTIDE SEQUENCE</scope>
    <source>
        <strain evidence="3">Pbs1</strain>
        <strain evidence="2">Pbs3</strain>
    </source>
</reference>
<dbReference type="EMBL" id="CAKLCB010000078">
    <property type="protein sequence ID" value="CAH0514588.1"/>
    <property type="molecule type" value="Genomic_DNA"/>
</dbReference>
<evidence type="ECO:0000313" key="4">
    <source>
        <dbReference type="Proteomes" id="UP001158986"/>
    </source>
</evidence>
<proteinExistence type="predicted"/>
<dbReference type="InterPro" id="IPR001849">
    <property type="entry name" value="PH_domain"/>
</dbReference>
<dbReference type="SMART" id="SM00233">
    <property type="entry name" value="PH"/>
    <property type="match status" value="1"/>
</dbReference>
<comment type="caution">
    <text evidence="2">The sequence shown here is derived from an EMBL/GenBank/DDBJ whole genome shotgun (WGS) entry which is preliminary data.</text>
</comment>
<dbReference type="Gene3D" id="2.30.29.30">
    <property type="entry name" value="Pleckstrin-homology domain (PH domain)/Phosphotyrosine-binding domain (PTB)"/>
    <property type="match status" value="1"/>
</dbReference>
<dbReference type="Proteomes" id="UP001160483">
    <property type="component" value="Unassembled WGS sequence"/>
</dbReference>
<protein>
    <recommendedName>
        <fullName evidence="1">PH domain-containing protein</fullName>
    </recommendedName>
</protein>
<keyword evidence="4" id="KW-1185">Reference proteome</keyword>
<dbReference type="PROSITE" id="PS50003">
    <property type="entry name" value="PH_DOMAIN"/>
    <property type="match status" value="1"/>
</dbReference>
<dbReference type="EMBL" id="CAKKTJ010000319">
    <property type="protein sequence ID" value="CAH0479634.1"/>
    <property type="molecule type" value="Genomic_DNA"/>
</dbReference>
<sequence>MHKKHQTKFLSPEVAVDTTMLPTGLQLLSPTLQQSIESVTSKRTLLSQRVDHFKWSTIDAVGNTPLCVNAEDQDENVENDLNLVEFDFDGFTLASLRGKKRKVEKNTARMDDHRNSCVSHVDSIDRDGKPYPTADCAVYYDDYSNFNPLSSSMSSVMTTNSTEDLAMSQRQRQYSFNSRIQRRSTEVVPSRNAFRTSSTAASAGFLMAKKKAMTAVVMRGWMQKRKGLVLKRWKKYYCLWKSDDSLCLYASEDTVNGRLEERYQVLRVVLTDKNNSFHIIGVDSGNAPRRVEFRVTISTEWIRWFQVLKKLLDKSSMEQALLSEPGVVFAKPYNKAEDDSCIDYNCESDALTNAKHIKSHDGRHSYSTQSKQLTTVSCAFYGAKRNEKLSTLFSGLSALSINARSQTCKELIPFQMKFGVETRDCQMIECSNEETVPILEIRGSESNTADYLQVLPPS</sequence>
<gene>
    <name evidence="3" type="ORF">PBS001_LOCUS1333</name>
    <name evidence="2" type="ORF">PBS003_LOCUS6269</name>
</gene>
<evidence type="ECO:0000313" key="3">
    <source>
        <dbReference type="EMBL" id="CAH0514588.1"/>
    </source>
</evidence>
<organism evidence="2 5">
    <name type="scientific">Peronospora belbahrii</name>
    <dbReference type="NCBI Taxonomy" id="622444"/>
    <lineage>
        <taxon>Eukaryota</taxon>
        <taxon>Sar</taxon>
        <taxon>Stramenopiles</taxon>
        <taxon>Oomycota</taxon>
        <taxon>Peronosporomycetes</taxon>
        <taxon>Peronosporales</taxon>
        <taxon>Peronosporaceae</taxon>
        <taxon>Peronospora</taxon>
    </lineage>
</organism>
<dbReference type="AlphaFoldDB" id="A0AAU9L500"/>
<accession>A0AAU9L500</accession>
<dbReference type="SUPFAM" id="SSF50729">
    <property type="entry name" value="PH domain-like"/>
    <property type="match status" value="1"/>
</dbReference>
<name>A0AAU9L500_9STRA</name>